<keyword evidence="2" id="KW-0645">Protease</keyword>
<evidence type="ECO:0000313" key="6">
    <source>
        <dbReference type="EnsemblPlants" id="EMT33801"/>
    </source>
</evidence>
<dbReference type="InterPro" id="IPR034161">
    <property type="entry name" value="Pepsin-like_plant"/>
</dbReference>
<dbReference type="CDD" id="cd05476">
    <property type="entry name" value="pepsin_A_like_plant"/>
    <property type="match status" value="1"/>
</dbReference>
<protein>
    <submittedName>
        <fullName evidence="6">Aspartic proteinase nepenthesin-2</fullName>
    </submittedName>
</protein>
<dbReference type="InterPro" id="IPR051708">
    <property type="entry name" value="Plant_Aspart_Prot_A1"/>
</dbReference>
<dbReference type="SUPFAM" id="SSF50630">
    <property type="entry name" value="Acid proteases"/>
    <property type="match status" value="1"/>
</dbReference>
<evidence type="ECO:0000256" key="4">
    <source>
        <dbReference type="ARBA" id="ARBA00022801"/>
    </source>
</evidence>
<organism evidence="6">
    <name type="scientific">Aegilops tauschii</name>
    <name type="common">Tausch's goatgrass</name>
    <name type="synonym">Aegilops squarrosa</name>
    <dbReference type="NCBI Taxonomy" id="37682"/>
    <lineage>
        <taxon>Eukaryota</taxon>
        <taxon>Viridiplantae</taxon>
        <taxon>Streptophyta</taxon>
        <taxon>Embryophyta</taxon>
        <taxon>Tracheophyta</taxon>
        <taxon>Spermatophyta</taxon>
        <taxon>Magnoliopsida</taxon>
        <taxon>Liliopsida</taxon>
        <taxon>Poales</taxon>
        <taxon>Poaceae</taxon>
        <taxon>BOP clade</taxon>
        <taxon>Pooideae</taxon>
        <taxon>Triticodae</taxon>
        <taxon>Triticeae</taxon>
        <taxon>Triticinae</taxon>
        <taxon>Aegilops</taxon>
    </lineage>
</organism>
<evidence type="ECO:0000256" key="3">
    <source>
        <dbReference type="ARBA" id="ARBA00022750"/>
    </source>
</evidence>
<sequence>MAEVVEEEMELAASASTAAAAMEEEKFVVPFRHRRKFSMYLVQLRIGGGPPDEARSRYVLFDTGDDLSWTQPDVRAREAWCQYSHSYPTPDNNLCNFDKRYGDGSRLSGYLGSDVFRFGNGIAGDDGGYNFEQDIVFGCAQEEHTTAVREYSSGILGLGMGTFSFVAQAGVDKFSYCALSPERRDLRDQWRKTTSYLRFGSHAVTSGKIVPFKQDGAHFIISLKSVTYQRGSRLDQNQPVPIFTRQEAAEFLPILVDSGSTLVYLPALIFYPLLKRIDDELTLTRVYDPTNNPGINCYDGEMSDVEGVSVTLGFQGGAELELFGDTLFYEGYAGDYICLGISIDERKSVLGMIAQRNTNVGYDLANMEISFNREAGQFCTGVNLRQLNTFANRETFDLFIFNHGSTINTTNNKKYIQIRRPPSDDYKH</sequence>
<keyword evidence="3" id="KW-0064">Aspartyl protease</keyword>
<dbReference type="InterPro" id="IPR021109">
    <property type="entry name" value="Peptidase_aspartic_dom_sf"/>
</dbReference>
<keyword evidence="4" id="KW-0378">Hydrolase</keyword>
<evidence type="ECO:0000256" key="5">
    <source>
        <dbReference type="ARBA" id="ARBA00023180"/>
    </source>
</evidence>
<keyword evidence="5" id="KW-0325">Glycoprotein</keyword>
<dbReference type="PROSITE" id="PS51767">
    <property type="entry name" value="PEPTIDASE_A1"/>
    <property type="match status" value="1"/>
</dbReference>
<proteinExistence type="inferred from homology"/>
<dbReference type="EnsemblPlants" id="EMT33801">
    <property type="protein sequence ID" value="EMT33801"/>
    <property type="gene ID" value="F775_11647"/>
</dbReference>
<accession>N1R576</accession>
<dbReference type="GO" id="GO:0005576">
    <property type="term" value="C:extracellular region"/>
    <property type="evidence" value="ECO:0007669"/>
    <property type="project" value="TreeGrafter"/>
</dbReference>
<dbReference type="GO" id="GO:0006508">
    <property type="term" value="P:proteolysis"/>
    <property type="evidence" value="ECO:0007669"/>
    <property type="project" value="UniProtKB-KW"/>
</dbReference>
<dbReference type="Pfam" id="PF14541">
    <property type="entry name" value="TAXi_C"/>
    <property type="match status" value="1"/>
</dbReference>
<dbReference type="InterPro" id="IPR033121">
    <property type="entry name" value="PEPTIDASE_A1"/>
</dbReference>
<reference evidence="6" key="1">
    <citation type="submission" date="2015-06" db="UniProtKB">
        <authorList>
            <consortium name="EnsemblPlants"/>
        </authorList>
    </citation>
    <scope>IDENTIFICATION</scope>
</reference>
<name>N1R576_AEGTA</name>
<dbReference type="AlphaFoldDB" id="N1R576"/>
<dbReference type="Pfam" id="PF14543">
    <property type="entry name" value="TAXi_N"/>
    <property type="match status" value="1"/>
</dbReference>
<dbReference type="Gene3D" id="2.40.70.10">
    <property type="entry name" value="Acid Proteases"/>
    <property type="match status" value="2"/>
</dbReference>
<dbReference type="PANTHER" id="PTHR47967">
    <property type="entry name" value="OS07G0603500 PROTEIN-RELATED"/>
    <property type="match status" value="1"/>
</dbReference>
<comment type="similarity">
    <text evidence="1">Belongs to the peptidase A1 family.</text>
</comment>
<dbReference type="GO" id="GO:0004190">
    <property type="term" value="F:aspartic-type endopeptidase activity"/>
    <property type="evidence" value="ECO:0007669"/>
    <property type="project" value="UniProtKB-KW"/>
</dbReference>
<evidence type="ECO:0000256" key="1">
    <source>
        <dbReference type="ARBA" id="ARBA00007447"/>
    </source>
</evidence>
<dbReference type="InterPro" id="IPR032861">
    <property type="entry name" value="TAXi_N"/>
</dbReference>
<dbReference type="PANTHER" id="PTHR47967:SF96">
    <property type="entry name" value="OS08G0207800 PROTEIN"/>
    <property type="match status" value="1"/>
</dbReference>
<evidence type="ECO:0000256" key="2">
    <source>
        <dbReference type="ARBA" id="ARBA00022670"/>
    </source>
</evidence>
<dbReference type="InterPro" id="IPR032799">
    <property type="entry name" value="TAXi_C"/>
</dbReference>